<feature type="region of interest" description="Disordered" evidence="1">
    <location>
        <begin position="136"/>
        <end position="161"/>
    </location>
</feature>
<feature type="region of interest" description="Disordered" evidence="1">
    <location>
        <begin position="1"/>
        <end position="94"/>
    </location>
</feature>
<protein>
    <submittedName>
        <fullName evidence="2">Uncharacterized protein</fullName>
    </submittedName>
</protein>
<comment type="caution">
    <text evidence="2">The sequence shown here is derived from an EMBL/GenBank/DDBJ whole genome shotgun (WGS) entry which is preliminary data.</text>
</comment>
<keyword evidence="3" id="KW-1185">Reference proteome</keyword>
<dbReference type="EMBL" id="JAOQBH010000005">
    <property type="protein sequence ID" value="KAJ4136442.1"/>
    <property type="molecule type" value="Genomic_DNA"/>
</dbReference>
<organism evidence="2 3">
    <name type="scientific">Fusarium equiseti</name>
    <name type="common">Fusarium scirpi</name>
    <dbReference type="NCBI Taxonomy" id="61235"/>
    <lineage>
        <taxon>Eukaryota</taxon>
        <taxon>Fungi</taxon>
        <taxon>Dikarya</taxon>
        <taxon>Ascomycota</taxon>
        <taxon>Pezizomycotina</taxon>
        <taxon>Sordariomycetes</taxon>
        <taxon>Hypocreomycetidae</taxon>
        <taxon>Hypocreales</taxon>
        <taxon>Nectriaceae</taxon>
        <taxon>Fusarium</taxon>
        <taxon>Fusarium incarnatum-equiseti species complex</taxon>
    </lineage>
</organism>
<gene>
    <name evidence="2" type="ORF">NW768_004055</name>
</gene>
<evidence type="ECO:0000313" key="2">
    <source>
        <dbReference type="EMBL" id="KAJ4136442.1"/>
    </source>
</evidence>
<reference evidence="2" key="1">
    <citation type="submission" date="2022-09" db="EMBL/GenBank/DDBJ databases">
        <title>Fusarium specimens isolated from Avocado Roots.</title>
        <authorList>
            <person name="Stajich J."/>
            <person name="Roper C."/>
            <person name="Heimlech-Rivalta G."/>
        </authorList>
    </citation>
    <scope>NUCLEOTIDE SEQUENCE</scope>
    <source>
        <strain evidence="2">CF00095</strain>
    </source>
</reference>
<evidence type="ECO:0000256" key="1">
    <source>
        <dbReference type="SAM" id="MobiDB-lite"/>
    </source>
</evidence>
<evidence type="ECO:0000313" key="3">
    <source>
        <dbReference type="Proteomes" id="UP001152024"/>
    </source>
</evidence>
<dbReference type="Proteomes" id="UP001152024">
    <property type="component" value="Unassembled WGS sequence"/>
</dbReference>
<accession>A0ABQ8RJL6</accession>
<sequence length="308" mass="33948">MPKGATSYNRERFRDQPYGFRSIQSNLQNQQPCRNNGGSSASNSEVQTSIVQPVDQDAPEAPNNDTGEHTDDTAHLNCQPIPPLAADFPIPDPGSLNLPAEPRVIHLNGTDESIVGLIRALPPGPKYLEVTVEKDSDTPADIPVDAGPSEPPRGPQYSRSRYDSYRPRELKMVNSMLLQSISRTNSRAPPSMSIYNNSRGGGVQDNVFTKVPSASKTISFRVDSEETLLQAYRHVKSMNPSAPVGGIMFSVPPKTEKHEFLFTEVNNIRWNSLTGRQNPQLPPGVKIFRKTEGSLSMPEARELARDED</sequence>
<feature type="compositionally biased region" description="Polar residues" evidence="1">
    <location>
        <begin position="22"/>
        <end position="51"/>
    </location>
</feature>
<name>A0ABQ8RJL6_FUSEQ</name>
<proteinExistence type="predicted"/>